<keyword evidence="4" id="KW-1185">Reference proteome</keyword>
<evidence type="ECO:0000259" key="2">
    <source>
        <dbReference type="Pfam" id="PF18932"/>
    </source>
</evidence>
<evidence type="ECO:0000313" key="3">
    <source>
        <dbReference type="EMBL" id="MCW3476745.1"/>
    </source>
</evidence>
<feature type="compositionally biased region" description="Polar residues" evidence="1">
    <location>
        <begin position="1"/>
        <end position="16"/>
    </location>
</feature>
<feature type="domain" description="DUF5681" evidence="2">
    <location>
        <begin position="28"/>
        <end position="87"/>
    </location>
</feature>
<dbReference type="InterPro" id="IPR043736">
    <property type="entry name" value="DUF5681"/>
</dbReference>
<evidence type="ECO:0000313" key="4">
    <source>
        <dbReference type="Proteomes" id="UP001165679"/>
    </source>
</evidence>
<dbReference type="Pfam" id="PF18932">
    <property type="entry name" value="DUF5681"/>
    <property type="match status" value="1"/>
</dbReference>
<dbReference type="EMBL" id="JAPDNT010000023">
    <property type="protein sequence ID" value="MCW3476745.1"/>
    <property type="molecule type" value="Genomic_DNA"/>
</dbReference>
<name>A0AA41YPZ3_9PROT</name>
<reference evidence="3" key="2">
    <citation type="submission" date="2022-10" db="EMBL/GenBank/DDBJ databases">
        <authorList>
            <person name="Trinh H.N."/>
        </authorList>
    </citation>
    <scope>NUCLEOTIDE SEQUENCE</scope>
    <source>
        <strain evidence="3">RN2-1</strain>
    </source>
</reference>
<gene>
    <name evidence="3" type="ORF">OL599_19445</name>
</gene>
<feature type="region of interest" description="Disordered" evidence="1">
    <location>
        <begin position="1"/>
        <end position="47"/>
    </location>
</feature>
<accession>A0AA41YPZ3</accession>
<dbReference type="Proteomes" id="UP001165679">
    <property type="component" value="Unassembled WGS sequence"/>
</dbReference>
<protein>
    <submittedName>
        <fullName evidence="3">DUF5681 domain-containing protein</fullName>
    </submittedName>
</protein>
<dbReference type="RefSeq" id="WP_264715576.1">
    <property type="nucleotide sequence ID" value="NZ_JAPDNT010000023.1"/>
</dbReference>
<organism evidence="3 4">
    <name type="scientific">Limobrevibacterium gyesilva</name>
    <dbReference type="NCBI Taxonomy" id="2991712"/>
    <lineage>
        <taxon>Bacteria</taxon>
        <taxon>Pseudomonadati</taxon>
        <taxon>Pseudomonadota</taxon>
        <taxon>Alphaproteobacteria</taxon>
        <taxon>Acetobacterales</taxon>
        <taxon>Acetobacteraceae</taxon>
        <taxon>Limobrevibacterium</taxon>
    </lineage>
</organism>
<dbReference type="AlphaFoldDB" id="A0AA41YPZ3"/>
<proteinExistence type="predicted"/>
<reference evidence="3" key="1">
    <citation type="submission" date="2022-09" db="EMBL/GenBank/DDBJ databases">
        <title>Rhodovastum sp. nov. RN2-1 isolated from soil in Seongnam, South Korea.</title>
        <authorList>
            <person name="Le N.T."/>
        </authorList>
    </citation>
    <scope>NUCLEOTIDE SEQUENCE</scope>
    <source>
        <strain evidence="3">RN2-1</strain>
    </source>
</reference>
<evidence type="ECO:0000256" key="1">
    <source>
        <dbReference type="SAM" id="MobiDB-lite"/>
    </source>
</evidence>
<sequence length="166" mass="17724">MINGHPSRSGSDNRTAAENAARKQRGRPFTKGVSGNPAGKRPGTRSKVLRMLDDLGAEYSERLVKQALVLASRGNVAAIKLVLDRTWLPPRGRPVRVSLPDLSGPGTPDAAMTALIKQVCSGAITIEEAQAVARLIETKVRLSDLRQIEDRILVLEQALGDPDGGG</sequence>
<comment type="caution">
    <text evidence="3">The sequence shown here is derived from an EMBL/GenBank/DDBJ whole genome shotgun (WGS) entry which is preliminary data.</text>
</comment>